<dbReference type="Gene3D" id="3.40.250.10">
    <property type="entry name" value="Rhodanese-like domain"/>
    <property type="match status" value="1"/>
</dbReference>
<feature type="region of interest" description="Disordered" evidence="1">
    <location>
        <begin position="46"/>
        <end position="69"/>
    </location>
</feature>
<organism evidence="2 3">
    <name type="scientific">Gibberella moniliformis (strain M3125 / FGSC 7600)</name>
    <name type="common">Maize ear and stalk rot fungus</name>
    <name type="synonym">Fusarium verticillioides</name>
    <dbReference type="NCBI Taxonomy" id="334819"/>
    <lineage>
        <taxon>Eukaryota</taxon>
        <taxon>Fungi</taxon>
        <taxon>Dikarya</taxon>
        <taxon>Ascomycota</taxon>
        <taxon>Pezizomycotina</taxon>
        <taxon>Sordariomycetes</taxon>
        <taxon>Hypocreomycetidae</taxon>
        <taxon>Hypocreales</taxon>
        <taxon>Nectriaceae</taxon>
        <taxon>Fusarium</taxon>
        <taxon>Fusarium fujikuroi species complex</taxon>
    </lineage>
</organism>
<dbReference type="GeneID" id="30074302"/>
<dbReference type="VEuPathDB" id="FungiDB:FVEG_17426"/>
<accession>W7MTY8</accession>
<feature type="compositionally biased region" description="Basic and acidic residues" evidence="1">
    <location>
        <begin position="1"/>
        <end position="11"/>
    </location>
</feature>
<dbReference type="EMBL" id="CM000588">
    <property type="protein sequence ID" value="EWG54938.1"/>
    <property type="molecule type" value="Genomic_DNA"/>
</dbReference>
<reference evidence="2 3" key="1">
    <citation type="journal article" date="2010" name="Nature">
        <title>Comparative genomics reveals mobile pathogenicity chromosomes in Fusarium.</title>
        <authorList>
            <person name="Ma L.J."/>
            <person name="van der Does H.C."/>
            <person name="Borkovich K.A."/>
            <person name="Coleman J.J."/>
            <person name="Daboussi M.J."/>
            <person name="Di Pietro A."/>
            <person name="Dufresne M."/>
            <person name="Freitag M."/>
            <person name="Grabherr M."/>
            <person name="Henrissat B."/>
            <person name="Houterman P.M."/>
            <person name="Kang S."/>
            <person name="Shim W.B."/>
            <person name="Woloshuk C."/>
            <person name="Xie X."/>
            <person name="Xu J.R."/>
            <person name="Antoniw J."/>
            <person name="Baker S.E."/>
            <person name="Bluhm B.H."/>
            <person name="Breakspear A."/>
            <person name="Brown D.W."/>
            <person name="Butchko R.A."/>
            <person name="Chapman S."/>
            <person name="Coulson R."/>
            <person name="Coutinho P.M."/>
            <person name="Danchin E.G."/>
            <person name="Diener A."/>
            <person name="Gale L.R."/>
            <person name="Gardiner D.M."/>
            <person name="Goff S."/>
            <person name="Hammond-Kosack K.E."/>
            <person name="Hilburn K."/>
            <person name="Hua-Van A."/>
            <person name="Jonkers W."/>
            <person name="Kazan K."/>
            <person name="Kodira C.D."/>
            <person name="Koehrsen M."/>
            <person name="Kumar L."/>
            <person name="Lee Y.H."/>
            <person name="Li L."/>
            <person name="Manners J.M."/>
            <person name="Miranda-Saavedra D."/>
            <person name="Mukherjee M."/>
            <person name="Park G."/>
            <person name="Park J."/>
            <person name="Park S.Y."/>
            <person name="Proctor R.H."/>
            <person name="Regev A."/>
            <person name="Ruiz-Roldan M.C."/>
            <person name="Sain D."/>
            <person name="Sakthikumar S."/>
            <person name="Sykes S."/>
            <person name="Schwartz D.C."/>
            <person name="Turgeon B.G."/>
            <person name="Wapinski I."/>
            <person name="Yoder O."/>
            <person name="Young S."/>
            <person name="Zeng Q."/>
            <person name="Zhou S."/>
            <person name="Galagan J."/>
            <person name="Cuomo C.A."/>
            <person name="Kistler H.C."/>
            <person name="Rep M."/>
        </authorList>
    </citation>
    <scope>NUCLEOTIDE SEQUENCE [LARGE SCALE GENOMIC DNA]</scope>
    <source>
        <strain evidence="3">M3125 / FGSC 7600</strain>
    </source>
</reference>
<evidence type="ECO:0000313" key="2">
    <source>
        <dbReference type="EMBL" id="EWG54938.1"/>
    </source>
</evidence>
<dbReference type="AlphaFoldDB" id="W7MTY8"/>
<dbReference type="KEGG" id="fvr:FVEG_17426"/>
<evidence type="ECO:0000256" key="1">
    <source>
        <dbReference type="SAM" id="MobiDB-lite"/>
    </source>
</evidence>
<protein>
    <submittedName>
        <fullName evidence="2">Uncharacterized protein</fullName>
    </submittedName>
</protein>
<dbReference type="Proteomes" id="UP000009096">
    <property type="component" value="Chromosome 11"/>
</dbReference>
<feature type="region of interest" description="Disordered" evidence="1">
    <location>
        <begin position="1"/>
        <end position="29"/>
    </location>
</feature>
<name>W7MTY8_GIBM7</name>
<gene>
    <name evidence="2" type="ORF">FVEG_17426</name>
</gene>
<dbReference type="InterPro" id="IPR036873">
    <property type="entry name" value="Rhodanese-like_dom_sf"/>
</dbReference>
<dbReference type="EMBL" id="DS022262">
    <property type="protein sequence ID" value="EWG54938.1"/>
    <property type="molecule type" value="Genomic_DNA"/>
</dbReference>
<dbReference type="RefSeq" id="XP_018761129.1">
    <property type="nucleotide sequence ID" value="XM_018906668.1"/>
</dbReference>
<evidence type="ECO:0000313" key="3">
    <source>
        <dbReference type="Proteomes" id="UP000009096"/>
    </source>
</evidence>
<proteinExistence type="predicted"/>
<sequence>MMSTHNLERSVGEPFFTDAEGGGPAAQPVTFHNNALQHIPIHDLIADEDDPPEEDQHSTPEDYAFSTKTSNLKRDRAKFLLQGYRAVGVNDVPDKELLNLTSYMENNVRVITPEVLDIILESETKSGRLDEFGIVDLRAPSDSYETKIRGAFDMPCFSPLKALIPINGDEL</sequence>
<keyword evidence="3" id="KW-1185">Reference proteome</keyword>